<proteinExistence type="predicted"/>
<dbReference type="Gene3D" id="3.40.50.150">
    <property type="entry name" value="Vaccinia Virus protein VP39"/>
    <property type="match status" value="1"/>
</dbReference>
<reference evidence="3" key="1">
    <citation type="journal article" date="2019" name="Int. J. Syst. Evol. Microbiol.">
        <title>The Global Catalogue of Microorganisms (GCM) 10K type strain sequencing project: providing services to taxonomists for standard genome sequencing and annotation.</title>
        <authorList>
            <consortium name="The Broad Institute Genomics Platform"/>
            <consortium name="The Broad Institute Genome Sequencing Center for Infectious Disease"/>
            <person name="Wu L."/>
            <person name="Ma J."/>
        </authorList>
    </citation>
    <scope>NUCLEOTIDE SEQUENCE [LARGE SCALE GENOMIC DNA]</scope>
    <source>
        <strain evidence="3">JCM 14718</strain>
    </source>
</reference>
<keyword evidence="2" id="KW-0489">Methyltransferase</keyword>
<gene>
    <name evidence="2" type="ORF">GCM10009765_47240</name>
</gene>
<feature type="domain" description="Methyltransferase type 11" evidence="1">
    <location>
        <begin position="43"/>
        <end position="140"/>
    </location>
</feature>
<dbReference type="RefSeq" id="WP_344312632.1">
    <property type="nucleotide sequence ID" value="NZ_BAAANY010000019.1"/>
</dbReference>
<keyword evidence="3" id="KW-1185">Reference proteome</keyword>
<sequence length="252" mass="25737">MTVIQGDQTARVGAGSTVRTAVIWRGLQAEIDRRAADGPLRVVDVGGGSGGFAVPLACQGHHVSVVDPSPNALATLSRRVIDAGVADRVTAVQGDVATLITAVGAQAADLVLCHSVLEYVDDPAAAVVAIRAVLRPGGLASVVLANRAAAVLAKAIGGHFQLAAAGLQDADGRFPGGDTALRRYDPVSAAALLAGAGLTVEQVHGVRVVADLVAGTVDIEHPTDDLLSLELALSDQLPYRDLATQLHLLARR</sequence>
<evidence type="ECO:0000259" key="1">
    <source>
        <dbReference type="Pfam" id="PF08241"/>
    </source>
</evidence>
<keyword evidence="2" id="KW-0808">Transferase</keyword>
<dbReference type="GO" id="GO:0032259">
    <property type="term" value="P:methylation"/>
    <property type="evidence" value="ECO:0007669"/>
    <property type="project" value="UniProtKB-KW"/>
</dbReference>
<protein>
    <submittedName>
        <fullName evidence="2">Methyltransferase</fullName>
    </submittedName>
</protein>
<dbReference type="Pfam" id="PF08241">
    <property type="entry name" value="Methyltransf_11"/>
    <property type="match status" value="1"/>
</dbReference>
<dbReference type="EMBL" id="BAAANY010000019">
    <property type="protein sequence ID" value="GAA1692466.1"/>
    <property type="molecule type" value="Genomic_DNA"/>
</dbReference>
<dbReference type="InterPro" id="IPR013216">
    <property type="entry name" value="Methyltransf_11"/>
</dbReference>
<dbReference type="Proteomes" id="UP001500618">
    <property type="component" value="Unassembled WGS sequence"/>
</dbReference>
<name>A0ABP4TRF5_9ACTN</name>
<evidence type="ECO:0000313" key="3">
    <source>
        <dbReference type="Proteomes" id="UP001500618"/>
    </source>
</evidence>
<dbReference type="InterPro" id="IPR029063">
    <property type="entry name" value="SAM-dependent_MTases_sf"/>
</dbReference>
<accession>A0ABP4TRF5</accession>
<evidence type="ECO:0000313" key="2">
    <source>
        <dbReference type="EMBL" id="GAA1692466.1"/>
    </source>
</evidence>
<dbReference type="SUPFAM" id="SSF53335">
    <property type="entry name" value="S-adenosyl-L-methionine-dependent methyltransferases"/>
    <property type="match status" value="1"/>
</dbReference>
<comment type="caution">
    <text evidence="2">The sequence shown here is derived from an EMBL/GenBank/DDBJ whole genome shotgun (WGS) entry which is preliminary data.</text>
</comment>
<dbReference type="GO" id="GO:0008168">
    <property type="term" value="F:methyltransferase activity"/>
    <property type="evidence" value="ECO:0007669"/>
    <property type="project" value="UniProtKB-KW"/>
</dbReference>
<organism evidence="2 3">
    <name type="scientific">Fodinicola feengrottensis</name>
    <dbReference type="NCBI Taxonomy" id="435914"/>
    <lineage>
        <taxon>Bacteria</taxon>
        <taxon>Bacillati</taxon>
        <taxon>Actinomycetota</taxon>
        <taxon>Actinomycetes</taxon>
        <taxon>Mycobacteriales</taxon>
        <taxon>Fodinicola</taxon>
    </lineage>
</organism>
<dbReference type="PANTHER" id="PTHR43861">
    <property type="entry name" value="TRANS-ACONITATE 2-METHYLTRANSFERASE-RELATED"/>
    <property type="match status" value="1"/>
</dbReference>